<protein>
    <recommendedName>
        <fullName evidence="5">DUF2680 domain-containing protein</fullName>
    </recommendedName>
</protein>
<evidence type="ECO:0000256" key="2">
    <source>
        <dbReference type="SAM" id="SignalP"/>
    </source>
</evidence>
<feature type="signal peptide" evidence="2">
    <location>
        <begin position="1"/>
        <end position="24"/>
    </location>
</feature>
<feature type="chain" id="PRO_5001495633" description="DUF2680 domain-containing protein" evidence="2">
    <location>
        <begin position="25"/>
        <end position="163"/>
    </location>
</feature>
<dbReference type="STRING" id="1403537.Q428_05755"/>
<reference evidence="3 4" key="1">
    <citation type="journal article" date="2014" name="Genome Announc.">
        <title>Draft Genome Sequence of Fervidicella metallireducens Strain AeBT, an Iron-Reducing Thermoanaerobe from the Great Artesian Basin.</title>
        <authorList>
            <person name="Patel B.K."/>
        </authorList>
    </citation>
    <scope>NUCLEOTIDE SEQUENCE [LARGE SCALE GENOMIC DNA]</scope>
    <source>
        <strain evidence="3 4">AeB</strain>
    </source>
</reference>
<comment type="caution">
    <text evidence="3">The sequence shown here is derived from an EMBL/GenBank/DDBJ whole genome shotgun (WGS) entry which is preliminary data.</text>
</comment>
<dbReference type="OrthoDB" id="1935875at2"/>
<dbReference type="Proteomes" id="UP000019681">
    <property type="component" value="Unassembled WGS sequence"/>
</dbReference>
<evidence type="ECO:0008006" key="5">
    <source>
        <dbReference type="Google" id="ProtNLM"/>
    </source>
</evidence>
<sequence length="163" mass="17250">MRVKKLIAVLALTAAVGAGSTVYAATTQTSTLNRGLGLGRITSLRGYDYLVSILKNKLGLTDKQISDGLNSGKTMYDLAKEKGMTAEKFRALLLEEKNKAIDNAVSKGTITKEQGNALKETLKNNMNNCTGTPGQMQGKGVRGKGRMGGNGQRINGNCVVNGI</sequence>
<feature type="region of interest" description="Disordered" evidence="1">
    <location>
        <begin position="125"/>
        <end position="150"/>
    </location>
</feature>
<organism evidence="3 4">
    <name type="scientific">Fervidicella metallireducens AeB</name>
    <dbReference type="NCBI Taxonomy" id="1403537"/>
    <lineage>
        <taxon>Bacteria</taxon>
        <taxon>Bacillati</taxon>
        <taxon>Bacillota</taxon>
        <taxon>Clostridia</taxon>
        <taxon>Eubacteriales</taxon>
        <taxon>Clostridiaceae</taxon>
        <taxon>Fervidicella</taxon>
    </lineage>
</organism>
<evidence type="ECO:0000313" key="3">
    <source>
        <dbReference type="EMBL" id="EYE88877.1"/>
    </source>
</evidence>
<name>A0A017RW11_9CLOT</name>
<evidence type="ECO:0000313" key="4">
    <source>
        <dbReference type="Proteomes" id="UP000019681"/>
    </source>
</evidence>
<dbReference type="EMBL" id="AZQP01000012">
    <property type="protein sequence ID" value="EYE88877.1"/>
    <property type="molecule type" value="Genomic_DNA"/>
</dbReference>
<accession>A0A017RW11</accession>
<evidence type="ECO:0000256" key="1">
    <source>
        <dbReference type="SAM" id="MobiDB-lite"/>
    </source>
</evidence>
<gene>
    <name evidence="3" type="ORF">Q428_05755</name>
</gene>
<keyword evidence="4" id="KW-1185">Reference proteome</keyword>
<proteinExistence type="predicted"/>
<dbReference type="AlphaFoldDB" id="A0A017RW11"/>
<dbReference type="RefSeq" id="WP_035378959.1">
    <property type="nucleotide sequence ID" value="NZ_AZQP01000012.1"/>
</dbReference>
<keyword evidence="2" id="KW-0732">Signal</keyword>